<comment type="caution">
    <text evidence="12">The sequence shown here is derived from an EMBL/GenBank/DDBJ whole genome shotgun (WGS) entry which is preliminary data.</text>
</comment>
<keyword evidence="10" id="KW-0812">Transmembrane</keyword>
<feature type="region of interest" description="Disordered" evidence="9">
    <location>
        <begin position="1"/>
        <end position="84"/>
    </location>
</feature>
<evidence type="ECO:0000256" key="9">
    <source>
        <dbReference type="SAM" id="MobiDB-lite"/>
    </source>
</evidence>
<dbReference type="SUPFAM" id="SSF55399">
    <property type="entry name" value="Subtilisin inhibitor"/>
    <property type="match status" value="1"/>
</dbReference>
<evidence type="ECO:0000259" key="11">
    <source>
        <dbReference type="Pfam" id="PF00720"/>
    </source>
</evidence>
<dbReference type="InterPro" id="IPR000691">
    <property type="entry name" value="Prot_inh_I16_SSI"/>
</dbReference>
<dbReference type="PROSITE" id="PS00999">
    <property type="entry name" value="SSI"/>
    <property type="match status" value="1"/>
</dbReference>
<dbReference type="InterPro" id="IPR020054">
    <property type="entry name" value="Prot_inh_SSI_I16_CS"/>
</dbReference>
<evidence type="ECO:0000256" key="2">
    <source>
        <dbReference type="ARBA" id="ARBA00010472"/>
    </source>
</evidence>
<keyword evidence="4" id="KW-0964">Secreted</keyword>
<evidence type="ECO:0000256" key="7">
    <source>
        <dbReference type="ARBA" id="ARBA00023157"/>
    </source>
</evidence>
<keyword evidence="6 8" id="KW-0722">Serine protease inhibitor</keyword>
<evidence type="ECO:0000256" key="6">
    <source>
        <dbReference type="ARBA" id="ARBA00022900"/>
    </source>
</evidence>
<feature type="transmembrane region" description="Helical" evidence="10">
    <location>
        <begin position="91"/>
        <end position="113"/>
    </location>
</feature>
<keyword evidence="10" id="KW-0472">Membrane</keyword>
<protein>
    <recommendedName>
        <fullName evidence="11">Subtilisin inhibitor domain-containing protein</fullName>
    </recommendedName>
</protein>
<keyword evidence="10" id="KW-1133">Transmembrane helix</keyword>
<evidence type="ECO:0000256" key="8">
    <source>
        <dbReference type="RuleBase" id="RU003471"/>
    </source>
</evidence>
<proteinExistence type="inferred from homology"/>
<feature type="domain" description="Subtilisin inhibitor" evidence="11">
    <location>
        <begin position="123"/>
        <end position="205"/>
    </location>
</feature>
<comment type="subcellular location">
    <subcellularLocation>
        <location evidence="1">Secreted</location>
    </subcellularLocation>
</comment>
<organism evidence="12 13">
    <name type="scientific">Marinitenerispora sediminis</name>
    <dbReference type="NCBI Taxonomy" id="1931232"/>
    <lineage>
        <taxon>Bacteria</taxon>
        <taxon>Bacillati</taxon>
        <taxon>Actinomycetota</taxon>
        <taxon>Actinomycetes</taxon>
        <taxon>Streptosporangiales</taxon>
        <taxon>Nocardiopsidaceae</taxon>
        <taxon>Marinitenerispora</taxon>
    </lineage>
</organism>
<dbReference type="EMBL" id="QEIN01000306">
    <property type="protein sequence ID" value="RCV49916.1"/>
    <property type="molecule type" value="Genomic_DNA"/>
</dbReference>
<name>A0A368SYY7_9ACTN</name>
<dbReference type="InterPro" id="IPR036819">
    <property type="entry name" value="Subtilisin_inhibitor-like_sf"/>
</dbReference>
<keyword evidence="7" id="KW-1015">Disulfide bond</keyword>
<dbReference type="InterPro" id="IPR023549">
    <property type="entry name" value="Subtilisin_inhibitor"/>
</dbReference>
<dbReference type="PRINTS" id="PR00294">
    <property type="entry name" value="SSBTLNINHBTR"/>
</dbReference>
<dbReference type="Proteomes" id="UP000253318">
    <property type="component" value="Unassembled WGS sequence"/>
</dbReference>
<dbReference type="Pfam" id="PF00720">
    <property type="entry name" value="SSI"/>
    <property type="match status" value="1"/>
</dbReference>
<feature type="compositionally biased region" description="Basic and acidic residues" evidence="9">
    <location>
        <begin position="41"/>
        <end position="54"/>
    </location>
</feature>
<dbReference type="Gene3D" id="3.30.350.10">
    <property type="entry name" value="Subtilisin inhibitor-like"/>
    <property type="match status" value="1"/>
</dbReference>
<comment type="subunit">
    <text evidence="3">Homodimer.</text>
</comment>
<reference evidence="12 13" key="1">
    <citation type="submission" date="2018-04" db="EMBL/GenBank/DDBJ databases">
        <title>Novel actinobacteria from marine sediment.</title>
        <authorList>
            <person name="Ng Z.Y."/>
            <person name="Tan G.Y.A."/>
        </authorList>
    </citation>
    <scope>NUCLEOTIDE SEQUENCE [LARGE SCALE GENOMIC DNA]</scope>
    <source>
        <strain evidence="12 13">TPS81</strain>
    </source>
</reference>
<dbReference type="OrthoDB" id="3542626at2"/>
<evidence type="ECO:0000256" key="3">
    <source>
        <dbReference type="ARBA" id="ARBA00011738"/>
    </source>
</evidence>
<comment type="similarity">
    <text evidence="2 8">Belongs to the protease inhibitor I16 (SSI) family.</text>
</comment>
<evidence type="ECO:0000256" key="5">
    <source>
        <dbReference type="ARBA" id="ARBA00022690"/>
    </source>
</evidence>
<sequence>MPDDARPSASTPRAGGPAQRHGSSPPGVARCPCPPHPDAGVPDRGKSPGSKRQEPPTSDVPSRFNDPQWRRRTRVRPTETRRRGIVRKRQLGALLAAAAVAAAGGVAAAPAAAAQPASAAGARLELTITPEHGEGERSVVLECGPAGGSHPRAAEACETLARAGGDFGRVRARSGACTMQFDPGVLRAAGHWYGTPVDYRRDFSNPCVAGNETGGVFEF</sequence>
<evidence type="ECO:0000256" key="4">
    <source>
        <dbReference type="ARBA" id="ARBA00022525"/>
    </source>
</evidence>
<keyword evidence="13" id="KW-1185">Reference proteome</keyword>
<evidence type="ECO:0000256" key="1">
    <source>
        <dbReference type="ARBA" id="ARBA00004613"/>
    </source>
</evidence>
<evidence type="ECO:0000313" key="12">
    <source>
        <dbReference type="EMBL" id="RCV49916.1"/>
    </source>
</evidence>
<dbReference type="GO" id="GO:0004867">
    <property type="term" value="F:serine-type endopeptidase inhibitor activity"/>
    <property type="evidence" value="ECO:0007669"/>
    <property type="project" value="UniProtKB-KW"/>
</dbReference>
<keyword evidence="5 8" id="KW-0646">Protease inhibitor</keyword>
<evidence type="ECO:0000313" key="13">
    <source>
        <dbReference type="Proteomes" id="UP000253318"/>
    </source>
</evidence>
<dbReference type="GO" id="GO:0005576">
    <property type="term" value="C:extracellular region"/>
    <property type="evidence" value="ECO:0007669"/>
    <property type="project" value="UniProtKB-SubCell"/>
</dbReference>
<gene>
    <name evidence="12" type="ORF">DEF24_24775</name>
</gene>
<evidence type="ECO:0000256" key="10">
    <source>
        <dbReference type="SAM" id="Phobius"/>
    </source>
</evidence>
<accession>A0A368SYY7</accession>
<dbReference type="AlphaFoldDB" id="A0A368SYY7"/>